<name>A0A1G1WA67_9BACT</name>
<gene>
    <name evidence="6" type="ORF">A2Y57_01945</name>
</gene>
<dbReference type="PANTHER" id="PTHR43317">
    <property type="entry name" value="THERMOSPERMINE SYNTHASE ACAULIS5"/>
    <property type="match status" value="1"/>
</dbReference>
<dbReference type="SUPFAM" id="SSF53335">
    <property type="entry name" value="S-adenosyl-L-methionine-dependent methyltransferases"/>
    <property type="match status" value="1"/>
</dbReference>
<dbReference type="Proteomes" id="UP000177103">
    <property type="component" value="Unassembled WGS sequence"/>
</dbReference>
<accession>A0A1G1WA67</accession>
<dbReference type="GO" id="GO:0006596">
    <property type="term" value="P:polyamine biosynthetic process"/>
    <property type="evidence" value="ECO:0007669"/>
    <property type="project" value="UniProtKB-UniRule"/>
</dbReference>
<dbReference type="EMBL" id="MHCQ01000020">
    <property type="protein sequence ID" value="OGY24592.1"/>
    <property type="molecule type" value="Genomic_DNA"/>
</dbReference>
<dbReference type="GO" id="GO:0016740">
    <property type="term" value="F:transferase activity"/>
    <property type="evidence" value="ECO:0007669"/>
    <property type="project" value="UniProtKB-UniRule"/>
</dbReference>
<dbReference type="PROSITE" id="PS51006">
    <property type="entry name" value="PABS_2"/>
    <property type="match status" value="1"/>
</dbReference>
<organism evidence="6 7">
    <name type="scientific">Candidatus Woykebacteria bacterium RBG_13_40_7b</name>
    <dbReference type="NCBI Taxonomy" id="1802594"/>
    <lineage>
        <taxon>Bacteria</taxon>
        <taxon>Candidatus Woykeibacteriota</taxon>
    </lineage>
</organism>
<reference evidence="6 7" key="1">
    <citation type="journal article" date="2016" name="Nat. Commun.">
        <title>Thousands of microbial genomes shed light on interconnected biogeochemical processes in an aquifer system.</title>
        <authorList>
            <person name="Anantharaman K."/>
            <person name="Brown C.T."/>
            <person name="Hug L.A."/>
            <person name="Sharon I."/>
            <person name="Castelle C.J."/>
            <person name="Probst A.J."/>
            <person name="Thomas B.C."/>
            <person name="Singh A."/>
            <person name="Wilkins M.J."/>
            <person name="Karaoz U."/>
            <person name="Brodie E.L."/>
            <person name="Williams K.H."/>
            <person name="Hubbard S.S."/>
            <person name="Banfield J.F."/>
        </authorList>
    </citation>
    <scope>NUCLEOTIDE SEQUENCE [LARGE SCALE GENOMIC DNA]</scope>
</reference>
<evidence type="ECO:0000259" key="5">
    <source>
        <dbReference type="PROSITE" id="PS51006"/>
    </source>
</evidence>
<dbReference type="InterPro" id="IPR029063">
    <property type="entry name" value="SAM-dependent_MTases_sf"/>
</dbReference>
<evidence type="ECO:0000256" key="2">
    <source>
        <dbReference type="ARBA" id="ARBA00022679"/>
    </source>
</evidence>
<dbReference type="Pfam" id="PF01564">
    <property type="entry name" value="Spermine_synth"/>
    <property type="match status" value="1"/>
</dbReference>
<proteinExistence type="inferred from homology"/>
<comment type="caution">
    <text evidence="6">The sequence shown here is derived from an EMBL/GenBank/DDBJ whole genome shotgun (WGS) entry which is preliminary data.</text>
</comment>
<dbReference type="NCBIfam" id="NF037959">
    <property type="entry name" value="MFS_SpdSyn"/>
    <property type="match status" value="1"/>
</dbReference>
<feature type="domain" description="PABS" evidence="5">
    <location>
        <begin position="1"/>
        <end position="224"/>
    </location>
</feature>
<dbReference type="InterPro" id="IPR030374">
    <property type="entry name" value="PABS"/>
</dbReference>
<protein>
    <recommendedName>
        <fullName evidence="5">PABS domain-containing protein</fullName>
    </recommendedName>
</protein>
<evidence type="ECO:0000256" key="1">
    <source>
        <dbReference type="ARBA" id="ARBA00007867"/>
    </source>
</evidence>
<evidence type="ECO:0000313" key="6">
    <source>
        <dbReference type="EMBL" id="OGY24592.1"/>
    </source>
</evidence>
<dbReference type="AlphaFoldDB" id="A0A1G1WA67"/>
<feature type="active site" description="Proton acceptor" evidence="4">
    <location>
        <position position="145"/>
    </location>
</feature>
<comment type="similarity">
    <text evidence="1">Belongs to the spermidine/spermine synthase family.</text>
</comment>
<keyword evidence="2 4" id="KW-0808">Transferase</keyword>
<evidence type="ECO:0000256" key="4">
    <source>
        <dbReference type="PROSITE-ProRule" id="PRU00354"/>
    </source>
</evidence>
<sequence length="224" mass="25498">MSRFVKNPFAPKILFEGESDFSREIRVIDSGGVRKLLVDSYVQSVSLNSSGKVTGYWNTVMEIVQEQLKNPKKILILGLGGGTLVKLFNNKFQIEKIDGVEVDPKIVEIAKNYFWLSDPNLNIKVGDAINYVRRKVDDYDAIMVDLYLGGNLLEATGKQEFFENLAKNLKKGGLVMLNRIYDFASKEKTLEAYHLLKRVFGNSNWVQAEPYFKSNNIILYSIKN</sequence>
<dbReference type="PANTHER" id="PTHR43317:SF1">
    <property type="entry name" value="THERMOSPERMINE SYNTHASE ACAULIS5"/>
    <property type="match status" value="1"/>
</dbReference>
<dbReference type="Gene3D" id="3.40.50.150">
    <property type="entry name" value="Vaccinia Virus protein VP39"/>
    <property type="match status" value="1"/>
</dbReference>
<dbReference type="CDD" id="cd02440">
    <property type="entry name" value="AdoMet_MTases"/>
    <property type="match status" value="1"/>
</dbReference>
<keyword evidence="3 4" id="KW-0620">Polyamine biosynthesis</keyword>
<evidence type="ECO:0000313" key="7">
    <source>
        <dbReference type="Proteomes" id="UP000177103"/>
    </source>
</evidence>
<evidence type="ECO:0000256" key="3">
    <source>
        <dbReference type="ARBA" id="ARBA00023115"/>
    </source>
</evidence>